<feature type="compositionally biased region" description="Low complexity" evidence="1">
    <location>
        <begin position="10"/>
        <end position="22"/>
    </location>
</feature>
<evidence type="ECO:0000313" key="2">
    <source>
        <dbReference type="EMBL" id="KLU06489.1"/>
    </source>
</evidence>
<gene>
    <name evidence="2" type="ORF">RISK_001700</name>
</gene>
<keyword evidence="3" id="KW-1185">Reference proteome</keyword>
<dbReference type="PATRIC" id="fig|595434.4.peg.1622"/>
<dbReference type="AlphaFoldDB" id="A0A0J1ELT8"/>
<organism evidence="2 3">
    <name type="scientific">Rhodopirellula islandica</name>
    <dbReference type="NCBI Taxonomy" id="595434"/>
    <lineage>
        <taxon>Bacteria</taxon>
        <taxon>Pseudomonadati</taxon>
        <taxon>Planctomycetota</taxon>
        <taxon>Planctomycetia</taxon>
        <taxon>Pirellulales</taxon>
        <taxon>Pirellulaceae</taxon>
        <taxon>Rhodopirellula</taxon>
    </lineage>
</organism>
<reference evidence="2" key="1">
    <citation type="submission" date="2015-05" db="EMBL/GenBank/DDBJ databases">
        <title>Permanent draft genome of Rhodopirellula islandicus K833.</title>
        <authorList>
            <person name="Kizina J."/>
            <person name="Richter M."/>
            <person name="Glockner F.O."/>
            <person name="Harder J."/>
        </authorList>
    </citation>
    <scope>NUCLEOTIDE SEQUENCE [LARGE SCALE GENOMIC DNA]</scope>
    <source>
        <strain evidence="2">K833</strain>
    </source>
</reference>
<sequence>MEQSEAICHSSASSRSSVQSPSQVEPGLRRRLLNAVTYRR</sequence>
<evidence type="ECO:0000256" key="1">
    <source>
        <dbReference type="SAM" id="MobiDB-lite"/>
    </source>
</evidence>
<dbReference type="EMBL" id="LECT01000015">
    <property type="protein sequence ID" value="KLU06489.1"/>
    <property type="molecule type" value="Genomic_DNA"/>
</dbReference>
<protein>
    <submittedName>
        <fullName evidence="2">Uncharacterized protein</fullName>
    </submittedName>
</protein>
<dbReference type="Proteomes" id="UP000036367">
    <property type="component" value="Unassembled WGS sequence"/>
</dbReference>
<proteinExistence type="predicted"/>
<feature type="region of interest" description="Disordered" evidence="1">
    <location>
        <begin position="1"/>
        <end position="40"/>
    </location>
</feature>
<evidence type="ECO:0000313" key="3">
    <source>
        <dbReference type="Proteomes" id="UP000036367"/>
    </source>
</evidence>
<name>A0A0J1ELT8_RHOIS</name>
<comment type="caution">
    <text evidence="2">The sequence shown here is derived from an EMBL/GenBank/DDBJ whole genome shotgun (WGS) entry which is preliminary data.</text>
</comment>
<accession>A0A0J1ELT8</accession>